<dbReference type="InterPro" id="IPR014710">
    <property type="entry name" value="RmlC-like_jellyroll"/>
</dbReference>
<dbReference type="Gene3D" id="2.60.120.10">
    <property type="entry name" value="Jelly Rolls"/>
    <property type="match status" value="1"/>
</dbReference>
<comment type="caution">
    <text evidence="1">The sequence shown here is derived from an EMBL/GenBank/DDBJ whole genome shotgun (WGS) entry which is preliminary data.</text>
</comment>
<evidence type="ECO:0000313" key="1">
    <source>
        <dbReference type="EMBL" id="EMD84593.1"/>
    </source>
</evidence>
<proteinExistence type="predicted"/>
<dbReference type="SUPFAM" id="SSF51182">
    <property type="entry name" value="RmlC-like cupins"/>
    <property type="match status" value="1"/>
</dbReference>
<protein>
    <submittedName>
        <fullName evidence="1">Uncharacterized protein</fullName>
    </submittedName>
</protein>
<keyword evidence="2" id="KW-1185">Reference proteome</keyword>
<sequence length="131" mass="14830">MAKRLEEYPVHLGRAGRAEVQPAFLGGMAWYDAYEARYREEWHDARLVSMFRFSEPWDSWEMHPAGDELIVCLSGRMTLHQQHENGETACIALQAGEYAINPPGTWHTADIDDTVTALFITGGAGTEHRPR</sequence>
<dbReference type="EMBL" id="AMRV01000001">
    <property type="protein sequence ID" value="EMD84593.1"/>
    <property type="molecule type" value="Genomic_DNA"/>
</dbReference>
<accession>M2U9C0</accession>
<dbReference type="AlphaFoldDB" id="M2U9C0"/>
<dbReference type="OrthoDB" id="512358at2"/>
<evidence type="ECO:0000313" key="2">
    <source>
        <dbReference type="Proteomes" id="UP000011717"/>
    </source>
</evidence>
<gene>
    <name evidence="1" type="ORF">C725_0523</name>
</gene>
<dbReference type="Proteomes" id="UP000011717">
    <property type="component" value="Unassembled WGS sequence"/>
</dbReference>
<organism evidence="1 2">
    <name type="scientific">Pacificimonas flava</name>
    <dbReference type="NCBI Taxonomy" id="1234595"/>
    <lineage>
        <taxon>Bacteria</taxon>
        <taxon>Pseudomonadati</taxon>
        <taxon>Pseudomonadota</taxon>
        <taxon>Alphaproteobacteria</taxon>
        <taxon>Sphingomonadales</taxon>
        <taxon>Sphingosinicellaceae</taxon>
        <taxon>Pacificimonas</taxon>
    </lineage>
</organism>
<dbReference type="InterPro" id="IPR011051">
    <property type="entry name" value="RmlC_Cupin_sf"/>
</dbReference>
<dbReference type="PATRIC" id="fig|1234595.3.peg.522"/>
<name>M2U9C0_9SPHN</name>
<reference evidence="1 2" key="1">
    <citation type="journal article" date="2013" name="Genome Announc.">
        <title>Draft Genome Sequence of Strain JLT2015T, Belonging to the Family Sphingomonadaceae of the Alphaproteobacteria.</title>
        <authorList>
            <person name="Tang K."/>
            <person name="Liu K."/>
            <person name="Li S."/>
            <person name="Jiao N."/>
        </authorList>
    </citation>
    <scope>NUCLEOTIDE SEQUENCE [LARGE SCALE GENOMIC DNA]</scope>
    <source>
        <strain evidence="1 2">JLT2015</strain>
    </source>
</reference>
<dbReference type="RefSeq" id="WP_008599975.1">
    <property type="nucleotide sequence ID" value="NZ_AMRV01000001.1"/>
</dbReference>